<dbReference type="STRING" id="1068978.AMETH_0258"/>
<comment type="subcellular location">
    <subcellularLocation>
        <location evidence="1">Membrane</location>
        <topology evidence="1">Single-pass membrane protein</topology>
    </subcellularLocation>
</comment>
<dbReference type="EMBL" id="CP009110">
    <property type="protein sequence ID" value="AIJ20350.1"/>
    <property type="molecule type" value="Genomic_DNA"/>
</dbReference>
<dbReference type="RefSeq" id="WP_017986215.1">
    <property type="nucleotide sequence ID" value="NZ_AQUL01000001.1"/>
</dbReference>
<keyword evidence="2 5" id="KW-0812">Transmembrane</keyword>
<dbReference type="HOGENOM" id="CLU_059329_1_0_11"/>
<evidence type="ECO:0000256" key="4">
    <source>
        <dbReference type="ARBA" id="ARBA00023136"/>
    </source>
</evidence>
<evidence type="ECO:0000313" key="7">
    <source>
        <dbReference type="Proteomes" id="UP000062973"/>
    </source>
</evidence>
<gene>
    <name evidence="6" type="ORF">AMETH_0258</name>
</gene>
<sequence length="303" mass="31793">MRFDEGAGLDTSEVDDLRGGGGGIGSRVALGGGGLGIVGVIIYFVLSQIGGVSPSGAGSLGELGAGQQVSNGSLAQECRTGADANANHDCAIVAIVNSIQDYWSDQFARSGRTYRTAQTNFFSGGVRTGCGSATSDVGPFYCPADSEVYIDLSFYQELRTRFGAEGGTFAEAYVLAHEYGHHVQNLLGTSRRVGNETGPTSGSVRLELQADCYAGVWANHATTTPSSTGRPLITEVTQDDIDRALDTASRIGDDYIQSNLGGGHVDESQYTHGTSAQRERWFTTGFQTGNPARCDTFGTNNLG</sequence>
<keyword evidence="7" id="KW-1185">Reference proteome</keyword>
<dbReference type="AlphaFoldDB" id="A0A076MN96"/>
<evidence type="ECO:0000256" key="5">
    <source>
        <dbReference type="SAM" id="Phobius"/>
    </source>
</evidence>
<organism evidence="6 7">
    <name type="scientific">Amycolatopsis methanolica 239</name>
    <dbReference type="NCBI Taxonomy" id="1068978"/>
    <lineage>
        <taxon>Bacteria</taxon>
        <taxon>Bacillati</taxon>
        <taxon>Actinomycetota</taxon>
        <taxon>Actinomycetes</taxon>
        <taxon>Pseudonocardiales</taxon>
        <taxon>Pseudonocardiaceae</taxon>
        <taxon>Amycolatopsis</taxon>
        <taxon>Amycolatopsis methanolica group</taxon>
    </lineage>
</organism>
<dbReference type="PANTHER" id="PTHR30168:SF0">
    <property type="entry name" value="INNER MEMBRANE PROTEIN"/>
    <property type="match status" value="1"/>
</dbReference>
<dbReference type="KEGG" id="amq:AMETH_0258"/>
<keyword evidence="3 5" id="KW-1133">Transmembrane helix</keyword>
<dbReference type="Proteomes" id="UP000062973">
    <property type="component" value="Chromosome"/>
</dbReference>
<dbReference type="eggNOG" id="COG2321">
    <property type="taxonomic scope" value="Bacteria"/>
</dbReference>
<name>A0A076MN96_AMYME</name>
<evidence type="ECO:0000313" key="6">
    <source>
        <dbReference type="EMBL" id="AIJ20350.1"/>
    </source>
</evidence>
<dbReference type="Pfam" id="PF04228">
    <property type="entry name" value="Zn_peptidase"/>
    <property type="match status" value="1"/>
</dbReference>
<accession>A0A076MN96</accession>
<reference evidence="6 7" key="1">
    <citation type="submission" date="2014-07" db="EMBL/GenBank/DDBJ databases">
        <title>Whole Genome Sequence of the Amycolatopsis methanolica 239.</title>
        <authorList>
            <person name="Tang B."/>
        </authorList>
    </citation>
    <scope>NUCLEOTIDE SEQUENCE [LARGE SCALE GENOMIC DNA]</scope>
    <source>
        <strain evidence="6 7">239</strain>
    </source>
</reference>
<protein>
    <submittedName>
        <fullName evidence="6">Metallopeptidase</fullName>
    </submittedName>
</protein>
<evidence type="ECO:0000256" key="2">
    <source>
        <dbReference type="ARBA" id="ARBA00022692"/>
    </source>
</evidence>
<dbReference type="PATRIC" id="fig|1068978.7.peg.275"/>
<dbReference type="InterPro" id="IPR007343">
    <property type="entry name" value="Uncharacterised_pept_Zn_put"/>
</dbReference>
<dbReference type="OrthoDB" id="9774900at2"/>
<proteinExistence type="predicted"/>
<evidence type="ECO:0000256" key="1">
    <source>
        <dbReference type="ARBA" id="ARBA00004167"/>
    </source>
</evidence>
<dbReference type="GO" id="GO:0016020">
    <property type="term" value="C:membrane"/>
    <property type="evidence" value="ECO:0007669"/>
    <property type="project" value="UniProtKB-SubCell"/>
</dbReference>
<feature type="transmembrane region" description="Helical" evidence="5">
    <location>
        <begin position="28"/>
        <end position="46"/>
    </location>
</feature>
<keyword evidence="4 5" id="KW-0472">Membrane</keyword>
<evidence type="ECO:0000256" key="3">
    <source>
        <dbReference type="ARBA" id="ARBA00022989"/>
    </source>
</evidence>
<dbReference type="SUPFAM" id="SSF55486">
    <property type="entry name" value="Metalloproteases ('zincins'), catalytic domain"/>
    <property type="match status" value="1"/>
</dbReference>
<dbReference type="PANTHER" id="PTHR30168">
    <property type="entry name" value="PUTATIVE MEMBRANE PROTEIN YPFJ"/>
    <property type="match status" value="1"/>
</dbReference>